<dbReference type="Proteomes" id="UP000799754">
    <property type="component" value="Unassembled WGS sequence"/>
</dbReference>
<proteinExistence type="predicted"/>
<name>A0ACB6RIV9_9PLEO</name>
<accession>A0ACB6RIV9</accession>
<protein>
    <submittedName>
        <fullName evidence="1">Uncharacterized protein</fullName>
    </submittedName>
</protein>
<organism evidence="1 2">
    <name type="scientific">Macroventuria anomochaeta</name>
    <dbReference type="NCBI Taxonomy" id="301207"/>
    <lineage>
        <taxon>Eukaryota</taxon>
        <taxon>Fungi</taxon>
        <taxon>Dikarya</taxon>
        <taxon>Ascomycota</taxon>
        <taxon>Pezizomycotina</taxon>
        <taxon>Dothideomycetes</taxon>
        <taxon>Pleosporomycetidae</taxon>
        <taxon>Pleosporales</taxon>
        <taxon>Pleosporineae</taxon>
        <taxon>Didymellaceae</taxon>
        <taxon>Macroventuria</taxon>
    </lineage>
</organism>
<comment type="caution">
    <text evidence="1">The sequence shown here is derived from an EMBL/GenBank/DDBJ whole genome shotgun (WGS) entry which is preliminary data.</text>
</comment>
<reference evidence="1" key="1">
    <citation type="journal article" date="2020" name="Stud. Mycol.">
        <title>101 Dothideomycetes genomes: a test case for predicting lifestyles and emergence of pathogens.</title>
        <authorList>
            <person name="Haridas S."/>
            <person name="Albert R."/>
            <person name="Binder M."/>
            <person name="Bloem J."/>
            <person name="Labutti K."/>
            <person name="Salamov A."/>
            <person name="Andreopoulos B."/>
            <person name="Baker S."/>
            <person name="Barry K."/>
            <person name="Bills G."/>
            <person name="Bluhm B."/>
            <person name="Cannon C."/>
            <person name="Castanera R."/>
            <person name="Culley D."/>
            <person name="Daum C."/>
            <person name="Ezra D."/>
            <person name="Gonzalez J."/>
            <person name="Henrissat B."/>
            <person name="Kuo A."/>
            <person name="Liang C."/>
            <person name="Lipzen A."/>
            <person name="Lutzoni F."/>
            <person name="Magnuson J."/>
            <person name="Mondo S."/>
            <person name="Nolan M."/>
            <person name="Ohm R."/>
            <person name="Pangilinan J."/>
            <person name="Park H.-J."/>
            <person name="Ramirez L."/>
            <person name="Alfaro M."/>
            <person name="Sun H."/>
            <person name="Tritt A."/>
            <person name="Yoshinaga Y."/>
            <person name="Zwiers L.-H."/>
            <person name="Turgeon B."/>
            <person name="Goodwin S."/>
            <person name="Spatafora J."/>
            <person name="Crous P."/>
            <person name="Grigoriev I."/>
        </authorList>
    </citation>
    <scope>NUCLEOTIDE SEQUENCE</scope>
    <source>
        <strain evidence="1">CBS 525.71</strain>
    </source>
</reference>
<sequence length="627" mass="67242">LARKLNRNCSADAFLYWDANQLKLGVTMVESTTTAAASAVSSFSASTSSILGVEEESIQTVDGVGLFETEMYVSGMHGGGHGGGKTSSFKRCLLMKNVGDCKVAHRLVTAVEGRPSPLCYIHLLQGGGAIGDVAAQATAFGCRDWHFACVITGVWSRDEDGTAAARAAVEWVYSVAGGLLPLSSGVYSADLGPDPRDAPLASRAFGVNRQRLAQLKQSLDPRSILAYACPLPTAPPGPKLILLITGESCSGKDYCADVWVSMFAERALTARAVSISDAIKREYAAATGADPDRLLSDRVYKEQHRTALTAYFLEQVQHDPQLPEEHFSNVVRGATDADVLLITGMRDKAPVAALSHLVPSSRLLEVYVQASGQIRRFRKGCHLGGSDGERKQFSERTGTTWKTLDHQPDFIFDNEMTGCEAAKDFFRDYLIALVDEDLLQLADMVHLTPNFPRPNIVFRHVLGVSQQPGGLALCTSLLENHFTGNWSNVAAVACCEVGGIVFASALALRVNVPLVLIRKAGKLPPPTVSAVKSRSHISSLTCCNGTKKRIEMERNAMPRGGSVVVVDDVLSSGETLCAVLQLLEDAGVASVNVLVVAEFPVHGGRERLRRCGYGKVNVRSLLTLSGA</sequence>
<keyword evidence="2" id="KW-1185">Reference proteome</keyword>
<evidence type="ECO:0000313" key="2">
    <source>
        <dbReference type="Proteomes" id="UP000799754"/>
    </source>
</evidence>
<feature type="non-terminal residue" evidence="1">
    <location>
        <position position="1"/>
    </location>
</feature>
<gene>
    <name evidence="1" type="ORF">BU25DRAFT_353652</name>
</gene>
<evidence type="ECO:0000313" key="1">
    <source>
        <dbReference type="EMBL" id="KAF2621836.1"/>
    </source>
</evidence>
<dbReference type="EMBL" id="MU006751">
    <property type="protein sequence ID" value="KAF2621836.1"/>
    <property type="molecule type" value="Genomic_DNA"/>
</dbReference>